<accession>A0AAE0F6G7</accession>
<reference evidence="2 3" key="1">
    <citation type="journal article" date="2015" name="Genome Biol. Evol.">
        <title>Comparative Genomics of a Bacterivorous Green Alga Reveals Evolutionary Causalities and Consequences of Phago-Mixotrophic Mode of Nutrition.</title>
        <authorList>
            <person name="Burns J.A."/>
            <person name="Paasch A."/>
            <person name="Narechania A."/>
            <person name="Kim E."/>
        </authorList>
    </citation>
    <scope>NUCLEOTIDE SEQUENCE [LARGE SCALE GENOMIC DNA]</scope>
    <source>
        <strain evidence="2 3">PLY_AMNH</strain>
    </source>
</reference>
<dbReference type="Proteomes" id="UP001190700">
    <property type="component" value="Unassembled WGS sequence"/>
</dbReference>
<proteinExistence type="predicted"/>
<keyword evidence="1" id="KW-0472">Membrane</keyword>
<feature type="transmembrane region" description="Helical" evidence="1">
    <location>
        <begin position="307"/>
        <end position="328"/>
    </location>
</feature>
<keyword evidence="1" id="KW-0812">Transmembrane</keyword>
<keyword evidence="1" id="KW-1133">Transmembrane helix</keyword>
<keyword evidence="3" id="KW-1185">Reference proteome</keyword>
<feature type="transmembrane region" description="Helical" evidence="1">
    <location>
        <begin position="147"/>
        <end position="168"/>
    </location>
</feature>
<sequence length="475" mass="51628">MGGKVNYNVQLAYAFTFFSNATRGVWSFGVLSGYLYQLTESNYRVGLAEGIQGVAQAILAVVAGIQTDSRGAQFVLRISGFCGLLAVASTFFAVLVGGPFEEYRYELLCGSLCLWGVYQGLWYTSLETIFADSTKTGERSKLNTNKFILTLVSGISGPALAAAIFLIGQDSWSLEALQHVLLLGAGLCAPPAMLLLLFRDSHKLGRASDSFILAKEGSPATIPNADDSDATISRTQHLILWMMIAGDMVSGIGSGMTVKFFPLFFKNKVLLSPFQVNGIYMCSPLVMALGSYLAQRLSQVIGRLQTVFLYCLGGAAALGSISVLGQYYDWTVWQVYIPVYLMSTAQHCCRPLKKSVLMDYAPRHTRARWNSLDSITRFGWSGSAILGGYLVDKTDYPFTFLITAILQPARRHSAPYYRGAPSGGTAIASPAPYPATRSQRALWPARSRRHSAAAFTVAPSDAGTFMMRPLTPARS</sequence>
<feature type="transmembrane region" description="Helical" evidence="1">
    <location>
        <begin position="103"/>
        <end position="126"/>
    </location>
</feature>
<dbReference type="Pfam" id="PF07690">
    <property type="entry name" value="MFS_1"/>
    <property type="match status" value="1"/>
</dbReference>
<feature type="transmembrane region" description="Helical" evidence="1">
    <location>
        <begin position="180"/>
        <end position="198"/>
    </location>
</feature>
<dbReference type="EMBL" id="LGRX02025599">
    <property type="protein sequence ID" value="KAK3252145.1"/>
    <property type="molecule type" value="Genomic_DNA"/>
</dbReference>
<dbReference type="InterPro" id="IPR011701">
    <property type="entry name" value="MFS"/>
</dbReference>
<gene>
    <name evidence="2" type="ORF">CYMTET_38541</name>
</gene>
<organism evidence="2 3">
    <name type="scientific">Cymbomonas tetramitiformis</name>
    <dbReference type="NCBI Taxonomy" id="36881"/>
    <lineage>
        <taxon>Eukaryota</taxon>
        <taxon>Viridiplantae</taxon>
        <taxon>Chlorophyta</taxon>
        <taxon>Pyramimonadophyceae</taxon>
        <taxon>Pyramimonadales</taxon>
        <taxon>Pyramimonadaceae</taxon>
        <taxon>Cymbomonas</taxon>
    </lineage>
</organism>
<dbReference type="GO" id="GO:0022857">
    <property type="term" value="F:transmembrane transporter activity"/>
    <property type="evidence" value="ECO:0007669"/>
    <property type="project" value="InterPro"/>
</dbReference>
<evidence type="ECO:0000256" key="1">
    <source>
        <dbReference type="SAM" id="Phobius"/>
    </source>
</evidence>
<feature type="transmembrane region" description="Helical" evidence="1">
    <location>
        <begin position="278"/>
        <end position="295"/>
    </location>
</feature>
<dbReference type="SUPFAM" id="SSF103473">
    <property type="entry name" value="MFS general substrate transporter"/>
    <property type="match status" value="1"/>
</dbReference>
<feature type="transmembrane region" description="Helical" evidence="1">
    <location>
        <begin position="238"/>
        <end position="258"/>
    </location>
</feature>
<dbReference type="PANTHER" id="PTHR23525:SF1">
    <property type="entry name" value="NODULIN-LIKE DOMAIN-CONTAINING PROTEIN"/>
    <property type="match status" value="1"/>
</dbReference>
<feature type="transmembrane region" description="Helical" evidence="1">
    <location>
        <begin position="74"/>
        <end position="97"/>
    </location>
</feature>
<name>A0AAE0F6G7_9CHLO</name>
<dbReference type="PANTHER" id="PTHR23525">
    <property type="entry name" value="TRANSPORTER, PUTATIVE-RELATED"/>
    <property type="match status" value="1"/>
</dbReference>
<comment type="caution">
    <text evidence="2">The sequence shown here is derived from an EMBL/GenBank/DDBJ whole genome shotgun (WGS) entry which is preliminary data.</text>
</comment>
<dbReference type="AlphaFoldDB" id="A0AAE0F6G7"/>
<protein>
    <submittedName>
        <fullName evidence="2">Uncharacterized protein</fullName>
    </submittedName>
</protein>
<dbReference type="InterPro" id="IPR036259">
    <property type="entry name" value="MFS_trans_sf"/>
</dbReference>
<evidence type="ECO:0000313" key="2">
    <source>
        <dbReference type="EMBL" id="KAK3252145.1"/>
    </source>
</evidence>
<dbReference type="Gene3D" id="1.20.1250.20">
    <property type="entry name" value="MFS general substrate transporter like domains"/>
    <property type="match status" value="2"/>
</dbReference>
<evidence type="ECO:0000313" key="3">
    <source>
        <dbReference type="Proteomes" id="UP001190700"/>
    </source>
</evidence>